<reference evidence="1 2" key="1">
    <citation type="submission" date="2009-06" db="EMBL/GenBank/DDBJ databases">
        <title>The draft genome of Clostridium carboxidivorans P7.</title>
        <authorList>
            <consortium name="US DOE Joint Genome Institute (JGI-PGF)"/>
            <person name="Lucas S."/>
            <person name="Copeland A."/>
            <person name="Lapidus A."/>
            <person name="Glavina del Rio T."/>
            <person name="Tice H."/>
            <person name="Bruce D."/>
            <person name="Goodwin L."/>
            <person name="Pitluck S."/>
            <person name="Larimer F."/>
            <person name="Land M.L."/>
            <person name="Hauser L."/>
            <person name="Hemme C.L."/>
        </authorList>
    </citation>
    <scope>NUCLEOTIDE SEQUENCE [LARGE SCALE GENOMIC DNA]</scope>
    <source>
        <strain evidence="1 2">P7</strain>
    </source>
</reference>
<proteinExistence type="predicted"/>
<dbReference type="InterPro" id="IPR001387">
    <property type="entry name" value="Cro/C1-type_HTH"/>
</dbReference>
<dbReference type="STRING" id="536227.Ccar_24325"/>
<evidence type="ECO:0000313" key="1">
    <source>
        <dbReference type="EMBL" id="EET86889.1"/>
    </source>
</evidence>
<dbReference type="KEGG" id="cck:Ccar_24325"/>
<accession>C6PV71</accession>
<dbReference type="eggNOG" id="ENOG503253Z">
    <property type="taxonomic scope" value="Bacteria"/>
</dbReference>
<dbReference type="RefSeq" id="WP_007061573.1">
    <property type="nucleotide sequence ID" value="NZ_ACVI01000042.1"/>
</dbReference>
<sequence>MENARVLGNNITLLLNQKGISKEAFAKALGYSCFDVQKLCDARLLTTEEDIKDIADYFNVTTDELFTYRDDNAYTGEGFMHCMGKFNQPENREKILDIFDMYCNIKEALAD</sequence>
<evidence type="ECO:0000313" key="2">
    <source>
        <dbReference type="Proteomes" id="UP000004198"/>
    </source>
</evidence>
<organism evidence="1 2">
    <name type="scientific">Clostridium carboxidivorans P7</name>
    <dbReference type="NCBI Taxonomy" id="536227"/>
    <lineage>
        <taxon>Bacteria</taxon>
        <taxon>Bacillati</taxon>
        <taxon>Bacillota</taxon>
        <taxon>Clostridia</taxon>
        <taxon>Eubacteriales</taxon>
        <taxon>Clostridiaceae</taxon>
        <taxon>Clostridium</taxon>
    </lineage>
</organism>
<keyword evidence="2" id="KW-1185">Reference proteome</keyword>
<dbReference type="CDD" id="cd00093">
    <property type="entry name" value="HTH_XRE"/>
    <property type="match status" value="1"/>
</dbReference>
<dbReference type="EMBL" id="ACVI01000042">
    <property type="protein sequence ID" value="EET86889.1"/>
    <property type="molecule type" value="Genomic_DNA"/>
</dbReference>
<dbReference type="Gene3D" id="1.10.260.40">
    <property type="entry name" value="lambda repressor-like DNA-binding domains"/>
    <property type="match status" value="1"/>
</dbReference>
<dbReference type="InterPro" id="IPR010982">
    <property type="entry name" value="Lambda_DNA-bd_dom_sf"/>
</dbReference>
<dbReference type="GO" id="GO:0003677">
    <property type="term" value="F:DNA binding"/>
    <property type="evidence" value="ECO:0007669"/>
    <property type="project" value="InterPro"/>
</dbReference>
<dbReference type="PATRIC" id="fig|536227.13.peg.5028"/>
<dbReference type="AlphaFoldDB" id="C6PV71"/>
<comment type="caution">
    <text evidence="1">The sequence shown here is derived from an EMBL/GenBank/DDBJ whole genome shotgun (WGS) entry which is preliminary data.</text>
</comment>
<protein>
    <submittedName>
        <fullName evidence="1">Uncharacterized protein</fullName>
    </submittedName>
</protein>
<dbReference type="SUPFAM" id="SSF47413">
    <property type="entry name" value="lambda repressor-like DNA-binding domains"/>
    <property type="match status" value="1"/>
</dbReference>
<name>C6PV71_9CLOT</name>
<dbReference type="Proteomes" id="UP000004198">
    <property type="component" value="Unassembled WGS sequence"/>
</dbReference>
<dbReference type="OrthoDB" id="9805856at2"/>
<gene>
    <name evidence="1" type="ORF">CcarbDRAFT_2688</name>
</gene>